<accession>A0A7W7ZH47</accession>
<organism evidence="1 2">
    <name type="scientific">Granulicella aggregans</name>
    <dbReference type="NCBI Taxonomy" id="474949"/>
    <lineage>
        <taxon>Bacteria</taxon>
        <taxon>Pseudomonadati</taxon>
        <taxon>Acidobacteriota</taxon>
        <taxon>Terriglobia</taxon>
        <taxon>Terriglobales</taxon>
        <taxon>Acidobacteriaceae</taxon>
        <taxon>Granulicella</taxon>
    </lineage>
</organism>
<sequence>MELPYQRFNDIRTLSVGWMKLSIVYSEQKR</sequence>
<gene>
    <name evidence="1" type="ORF">HDF16_004549</name>
</gene>
<evidence type="ECO:0000313" key="1">
    <source>
        <dbReference type="EMBL" id="MBB5059820.1"/>
    </source>
</evidence>
<dbReference type="EMBL" id="JACHIP010000007">
    <property type="protein sequence ID" value="MBB5059820.1"/>
    <property type="molecule type" value="Genomic_DNA"/>
</dbReference>
<keyword evidence="2" id="KW-1185">Reference proteome</keyword>
<evidence type="ECO:0000313" key="2">
    <source>
        <dbReference type="Proteomes" id="UP000540989"/>
    </source>
</evidence>
<protein>
    <submittedName>
        <fullName evidence="1">Uncharacterized protein</fullName>
    </submittedName>
</protein>
<name>A0A7W7ZH47_9BACT</name>
<proteinExistence type="predicted"/>
<dbReference type="Proteomes" id="UP000540989">
    <property type="component" value="Unassembled WGS sequence"/>
</dbReference>
<dbReference type="AlphaFoldDB" id="A0A7W7ZH47"/>
<comment type="caution">
    <text evidence="1">The sequence shown here is derived from an EMBL/GenBank/DDBJ whole genome shotgun (WGS) entry which is preliminary data.</text>
</comment>
<reference evidence="1 2" key="1">
    <citation type="submission" date="2020-08" db="EMBL/GenBank/DDBJ databases">
        <title>Genomic Encyclopedia of Type Strains, Phase IV (KMG-V): Genome sequencing to study the core and pangenomes of soil and plant-associated prokaryotes.</title>
        <authorList>
            <person name="Whitman W."/>
        </authorList>
    </citation>
    <scope>NUCLEOTIDE SEQUENCE [LARGE SCALE GENOMIC DNA]</scope>
    <source>
        <strain evidence="1 2">M8UP14</strain>
    </source>
</reference>